<comment type="similarity">
    <text evidence="1">Belongs to the PPR family. PCMP-H subfamily.</text>
</comment>
<dbReference type="Pfam" id="PF20430">
    <property type="entry name" value="Eplus_motif"/>
    <property type="match status" value="1"/>
</dbReference>
<dbReference type="GO" id="GO:0008270">
    <property type="term" value="F:zinc ion binding"/>
    <property type="evidence" value="ECO:0007669"/>
    <property type="project" value="InterPro"/>
</dbReference>
<dbReference type="Gene3D" id="1.25.40.10">
    <property type="entry name" value="Tetratricopeptide repeat domain"/>
    <property type="match status" value="4"/>
</dbReference>
<feature type="repeat" description="PPR" evidence="3">
    <location>
        <begin position="572"/>
        <end position="606"/>
    </location>
</feature>
<reference evidence="5" key="1">
    <citation type="submission" date="2023-12" db="EMBL/GenBank/DDBJ databases">
        <title>Genome assembly of Anisodus tanguticus.</title>
        <authorList>
            <person name="Wang Y.-J."/>
        </authorList>
    </citation>
    <scope>NUCLEOTIDE SEQUENCE</scope>
    <source>
        <strain evidence="5">KB-2021</strain>
        <tissue evidence="5">Leaf</tissue>
    </source>
</reference>
<dbReference type="AlphaFoldDB" id="A0AAE1V4E7"/>
<dbReference type="FunFam" id="1.25.40.10:FF:000348">
    <property type="entry name" value="Pentatricopeptide repeat-containing protein chloroplastic"/>
    <property type="match status" value="1"/>
</dbReference>
<evidence type="ECO:0000313" key="5">
    <source>
        <dbReference type="EMBL" id="KAK4355988.1"/>
    </source>
</evidence>
<evidence type="ECO:0000256" key="1">
    <source>
        <dbReference type="ARBA" id="ARBA00006643"/>
    </source>
</evidence>
<feature type="repeat" description="PPR" evidence="3">
    <location>
        <begin position="302"/>
        <end position="336"/>
    </location>
</feature>
<dbReference type="FunFam" id="1.25.40.10:FF:000073">
    <property type="entry name" value="Pentatricopeptide repeat-containing protein chloroplastic"/>
    <property type="match status" value="1"/>
</dbReference>
<dbReference type="InterPro" id="IPR046848">
    <property type="entry name" value="E_motif"/>
</dbReference>
<dbReference type="PANTHER" id="PTHR47926:SF452">
    <property type="entry name" value="PENTATRICOPEPTIDE REPEAT-CONTAINING PROTEIN"/>
    <property type="match status" value="1"/>
</dbReference>
<comment type="caution">
    <text evidence="5">The sequence shown here is derived from an EMBL/GenBank/DDBJ whole genome shotgun (WGS) entry which is preliminary data.</text>
</comment>
<sequence length="821" mass="92683">MVTPYTQVLPLPRHQHFPKPNPNSKTVINDRYFENHPLVLLIDKCNSIKQLKQIHARMLRIGLFFDPFSASKLIEASALSHFSSLDYAHQVFDEIPQPNLFSWNALIRACSSSHDPIQSLLIFVNMLCEGCELPSKFTYPFVFKASAKMKAFQFGRGLHGMVVKGSVGLDIFVLNSLIHFYADCGCLDEAYLVFENMQTRDVVSWNTMMLGFAEGGYEDEALRMFYRMEEENVRPNDVTMMAVLSACGKKFDLEFGRWVHAFIKRNGFRESLILDNAILDMYMKCGSIEDAVRLFDKMEEKDIVSWTTMLVGYARAGNFDAARSILNTMPSQDIAAWNALISAYEQSGKPKEALAVFNELQLVKKAEPDEVTLVCTLSACAQLGAIDLGGWIHVYIKKQGINLNCHLTTALINMYSKCGDVEKALDVFHSVNVRDVFVWSAMIAGLAMHGRGKEAISLFLKMQEHKVKPNFVTFTNVLCACSHSGLVEEGRAIFNQMKNVYGIVPGVKHYACLVDILGRAGELEEAEELINNMPVTPGPSVWGALLGACRLHGNLELAEQACNHLVELEPKNHGAYVLLSNIYAKSGKWDEVSMLRKRMRECGLKKEPGCSSIEVNGIVHEFLVGDNTHPWSQKIYAKLDEIAARLKHVGYVSNKSQILQLIEEEDMQEQALNLHSEKLAMTFGLISVAPSQPIRIVKNLRVCGDCHAVAKLLSKLYDREILLRDRYRFHHFKEGNCSCEDYWRSWVQAVETASCRNVRNATVDKSSFDAKHIQVDKVGDLSRFREFSAMSFQFLFKEVLVNVFNFYKSIVYFSGNAFGCL</sequence>
<protein>
    <recommendedName>
        <fullName evidence="4">DYW domain-containing protein</fullName>
    </recommendedName>
</protein>
<dbReference type="Pfam" id="PF13041">
    <property type="entry name" value="PPR_2"/>
    <property type="match status" value="3"/>
</dbReference>
<organism evidence="5 6">
    <name type="scientific">Anisodus tanguticus</name>
    <dbReference type="NCBI Taxonomy" id="243964"/>
    <lineage>
        <taxon>Eukaryota</taxon>
        <taxon>Viridiplantae</taxon>
        <taxon>Streptophyta</taxon>
        <taxon>Embryophyta</taxon>
        <taxon>Tracheophyta</taxon>
        <taxon>Spermatophyta</taxon>
        <taxon>Magnoliopsida</taxon>
        <taxon>eudicotyledons</taxon>
        <taxon>Gunneridae</taxon>
        <taxon>Pentapetalae</taxon>
        <taxon>asterids</taxon>
        <taxon>lamiids</taxon>
        <taxon>Solanales</taxon>
        <taxon>Solanaceae</taxon>
        <taxon>Solanoideae</taxon>
        <taxon>Hyoscyameae</taxon>
        <taxon>Anisodus</taxon>
    </lineage>
</organism>
<dbReference type="PROSITE" id="PS51375">
    <property type="entry name" value="PPR"/>
    <property type="match status" value="7"/>
</dbReference>
<dbReference type="FunFam" id="1.25.40.10:FF:002148">
    <property type="entry name" value="Pentatricopeptide repeat-containing protein At2g29760, chloroplastic"/>
    <property type="match status" value="1"/>
</dbReference>
<dbReference type="GO" id="GO:0009451">
    <property type="term" value="P:RNA modification"/>
    <property type="evidence" value="ECO:0007669"/>
    <property type="project" value="InterPro"/>
</dbReference>
<dbReference type="InterPro" id="IPR032867">
    <property type="entry name" value="DYW_dom"/>
</dbReference>
<name>A0AAE1V4E7_9SOLA</name>
<evidence type="ECO:0000259" key="4">
    <source>
        <dbReference type="Pfam" id="PF14432"/>
    </source>
</evidence>
<accession>A0AAE1V4E7</accession>
<feature type="repeat" description="PPR" evidence="3">
    <location>
        <begin position="435"/>
        <end position="469"/>
    </location>
</feature>
<dbReference type="InterPro" id="IPR011990">
    <property type="entry name" value="TPR-like_helical_dom_sf"/>
</dbReference>
<dbReference type="EMBL" id="JAVYJV010000013">
    <property type="protein sequence ID" value="KAK4355988.1"/>
    <property type="molecule type" value="Genomic_DNA"/>
</dbReference>
<proteinExistence type="inferred from homology"/>
<dbReference type="FunFam" id="1.25.40.10:FF:000557">
    <property type="entry name" value="Pentatricopeptide repeat-containing protein, chloroplastic"/>
    <property type="match status" value="1"/>
</dbReference>
<dbReference type="InterPro" id="IPR046849">
    <property type="entry name" value="E2_motif"/>
</dbReference>
<dbReference type="SUPFAM" id="SSF48452">
    <property type="entry name" value="TPR-like"/>
    <property type="match status" value="2"/>
</dbReference>
<dbReference type="InterPro" id="IPR046960">
    <property type="entry name" value="PPR_At4g14850-like_plant"/>
</dbReference>
<evidence type="ECO:0000256" key="3">
    <source>
        <dbReference type="PROSITE-ProRule" id="PRU00708"/>
    </source>
</evidence>
<dbReference type="Pfam" id="PF20431">
    <property type="entry name" value="E_motif"/>
    <property type="match status" value="1"/>
</dbReference>
<dbReference type="PANTHER" id="PTHR47926">
    <property type="entry name" value="PENTATRICOPEPTIDE REPEAT-CONTAINING PROTEIN"/>
    <property type="match status" value="1"/>
</dbReference>
<dbReference type="InterPro" id="IPR002885">
    <property type="entry name" value="PPR_rpt"/>
</dbReference>
<dbReference type="Pfam" id="PF01535">
    <property type="entry name" value="PPR"/>
    <property type="match status" value="5"/>
</dbReference>
<dbReference type="GO" id="GO:0003729">
    <property type="term" value="F:mRNA binding"/>
    <property type="evidence" value="ECO:0007669"/>
    <property type="project" value="UniProtKB-ARBA"/>
</dbReference>
<feature type="repeat" description="PPR" evidence="3">
    <location>
        <begin position="99"/>
        <end position="133"/>
    </location>
</feature>
<feature type="repeat" description="PPR" evidence="3">
    <location>
        <begin position="201"/>
        <end position="235"/>
    </location>
</feature>
<evidence type="ECO:0000256" key="2">
    <source>
        <dbReference type="ARBA" id="ARBA00022737"/>
    </source>
</evidence>
<keyword evidence="2" id="KW-0677">Repeat</keyword>
<dbReference type="Proteomes" id="UP001291623">
    <property type="component" value="Unassembled WGS sequence"/>
</dbReference>
<dbReference type="Pfam" id="PF14432">
    <property type="entry name" value="DYW_deaminase"/>
    <property type="match status" value="1"/>
</dbReference>
<feature type="domain" description="DYW" evidence="4">
    <location>
        <begin position="650"/>
        <end position="743"/>
    </location>
</feature>
<evidence type="ECO:0000313" key="6">
    <source>
        <dbReference type="Proteomes" id="UP001291623"/>
    </source>
</evidence>
<dbReference type="NCBIfam" id="TIGR00756">
    <property type="entry name" value="PPR"/>
    <property type="match status" value="8"/>
</dbReference>
<gene>
    <name evidence="5" type="ORF">RND71_024959</name>
</gene>
<feature type="repeat" description="PPR" evidence="3">
    <location>
        <begin position="170"/>
        <end position="200"/>
    </location>
</feature>
<keyword evidence="6" id="KW-1185">Reference proteome</keyword>
<feature type="repeat" description="PPR" evidence="3">
    <location>
        <begin position="271"/>
        <end position="301"/>
    </location>
</feature>